<evidence type="ECO:0000256" key="1">
    <source>
        <dbReference type="ARBA" id="ARBA00004141"/>
    </source>
</evidence>
<name>A0A0G0VK15_9BACT</name>
<dbReference type="Proteomes" id="UP000034613">
    <property type="component" value="Unassembled WGS sequence"/>
</dbReference>
<gene>
    <name evidence="6" type="ORF">UU03_C0013G0003</name>
</gene>
<evidence type="ECO:0000256" key="3">
    <source>
        <dbReference type="ARBA" id="ARBA00022989"/>
    </source>
</evidence>
<keyword evidence="2 5" id="KW-0812">Transmembrane</keyword>
<accession>A0A0G0VK15</accession>
<organism evidence="6 7">
    <name type="scientific">Candidatus Woesebacteria bacterium GW2011_GWA1_40_45</name>
    <dbReference type="NCBI Taxonomy" id="1618554"/>
    <lineage>
        <taxon>Bacteria</taxon>
        <taxon>Candidatus Woeseibacteriota</taxon>
    </lineage>
</organism>
<dbReference type="PRINTS" id="PR01840">
    <property type="entry name" value="TATCFAMILY"/>
</dbReference>
<proteinExistence type="predicted"/>
<sequence length="235" mass="26762">MRDKYYPYLLEIRKRFLFVGSLFVIASIVGFFSYQKIITLILKFFSLEGVNIVFTTPFQFFTLALNCGLIVGVVVVVPVLIFQLLSFLKPALQAKEYRIIVNILPLALILLGAGFIYGVIVMKYLLQIFYQTSLSLQIGNMLDVESFLSSVLTTGLLMGIAFLFPIAMTILMLLNLVKHSFFERQRIYAYLIGVLFVILLPPPDLISDVVLFAPLVILFELTLILNRIFLKTHFI</sequence>
<feature type="transmembrane region" description="Helical" evidence="5">
    <location>
        <begin position="58"/>
        <end position="87"/>
    </location>
</feature>
<feature type="transmembrane region" description="Helical" evidence="5">
    <location>
        <begin position="187"/>
        <end position="203"/>
    </location>
</feature>
<feature type="transmembrane region" description="Helical" evidence="5">
    <location>
        <begin position="99"/>
        <end position="126"/>
    </location>
</feature>
<keyword evidence="3 5" id="KW-1133">Transmembrane helix</keyword>
<evidence type="ECO:0000313" key="6">
    <source>
        <dbReference type="EMBL" id="KKR63077.1"/>
    </source>
</evidence>
<evidence type="ECO:0000313" key="7">
    <source>
        <dbReference type="Proteomes" id="UP000034613"/>
    </source>
</evidence>
<dbReference type="PANTHER" id="PTHR30371:SF0">
    <property type="entry name" value="SEC-INDEPENDENT PROTEIN TRANSLOCASE PROTEIN TATC, CHLOROPLASTIC-RELATED"/>
    <property type="match status" value="1"/>
</dbReference>
<dbReference type="EMBL" id="LBZB01000013">
    <property type="protein sequence ID" value="KKR63077.1"/>
    <property type="molecule type" value="Genomic_DNA"/>
</dbReference>
<feature type="transmembrane region" description="Helical" evidence="5">
    <location>
        <begin position="209"/>
        <end position="230"/>
    </location>
</feature>
<protein>
    <submittedName>
        <fullName evidence="6">Sec-independent protein translocase, TatC subunit</fullName>
    </submittedName>
</protein>
<comment type="subcellular location">
    <subcellularLocation>
        <location evidence="1">Membrane</location>
        <topology evidence="1">Multi-pass membrane protein</topology>
    </subcellularLocation>
</comment>
<dbReference type="GO" id="GO:0065002">
    <property type="term" value="P:intracellular protein transmembrane transport"/>
    <property type="evidence" value="ECO:0007669"/>
    <property type="project" value="TreeGrafter"/>
</dbReference>
<dbReference type="AlphaFoldDB" id="A0A0G0VK15"/>
<evidence type="ECO:0000256" key="5">
    <source>
        <dbReference type="SAM" id="Phobius"/>
    </source>
</evidence>
<dbReference type="InterPro" id="IPR002033">
    <property type="entry name" value="TatC"/>
</dbReference>
<dbReference type="GO" id="GO:0033281">
    <property type="term" value="C:TAT protein transport complex"/>
    <property type="evidence" value="ECO:0007669"/>
    <property type="project" value="TreeGrafter"/>
</dbReference>
<comment type="caution">
    <text evidence="6">The sequence shown here is derived from an EMBL/GenBank/DDBJ whole genome shotgun (WGS) entry which is preliminary data.</text>
</comment>
<evidence type="ECO:0000256" key="2">
    <source>
        <dbReference type="ARBA" id="ARBA00022692"/>
    </source>
</evidence>
<keyword evidence="4 5" id="KW-0472">Membrane</keyword>
<dbReference type="GO" id="GO:0009977">
    <property type="term" value="F:proton motive force dependent protein transmembrane transporter activity"/>
    <property type="evidence" value="ECO:0007669"/>
    <property type="project" value="TreeGrafter"/>
</dbReference>
<feature type="transmembrane region" description="Helical" evidence="5">
    <location>
        <begin position="16"/>
        <end position="38"/>
    </location>
</feature>
<evidence type="ECO:0000256" key="4">
    <source>
        <dbReference type="ARBA" id="ARBA00023136"/>
    </source>
</evidence>
<dbReference type="GO" id="GO:0043953">
    <property type="term" value="P:protein transport by the Tat complex"/>
    <property type="evidence" value="ECO:0007669"/>
    <property type="project" value="TreeGrafter"/>
</dbReference>
<reference evidence="6 7" key="1">
    <citation type="journal article" date="2015" name="Nature">
        <title>rRNA introns, odd ribosomes, and small enigmatic genomes across a large radiation of phyla.</title>
        <authorList>
            <person name="Brown C.T."/>
            <person name="Hug L.A."/>
            <person name="Thomas B.C."/>
            <person name="Sharon I."/>
            <person name="Castelle C.J."/>
            <person name="Singh A."/>
            <person name="Wilkins M.J."/>
            <person name="Williams K.H."/>
            <person name="Banfield J.F."/>
        </authorList>
    </citation>
    <scope>NUCLEOTIDE SEQUENCE [LARGE SCALE GENOMIC DNA]</scope>
</reference>
<dbReference type="PANTHER" id="PTHR30371">
    <property type="entry name" value="SEC-INDEPENDENT PROTEIN TRANSLOCASE PROTEIN TATC"/>
    <property type="match status" value="1"/>
</dbReference>
<feature type="transmembrane region" description="Helical" evidence="5">
    <location>
        <begin position="146"/>
        <end position="175"/>
    </location>
</feature>
<dbReference type="Pfam" id="PF00902">
    <property type="entry name" value="TatC"/>
    <property type="match status" value="1"/>
</dbReference>